<organism evidence="1 2">
    <name type="scientific">Smallanthus sonchifolius</name>
    <dbReference type="NCBI Taxonomy" id="185202"/>
    <lineage>
        <taxon>Eukaryota</taxon>
        <taxon>Viridiplantae</taxon>
        <taxon>Streptophyta</taxon>
        <taxon>Embryophyta</taxon>
        <taxon>Tracheophyta</taxon>
        <taxon>Spermatophyta</taxon>
        <taxon>Magnoliopsida</taxon>
        <taxon>eudicotyledons</taxon>
        <taxon>Gunneridae</taxon>
        <taxon>Pentapetalae</taxon>
        <taxon>asterids</taxon>
        <taxon>campanulids</taxon>
        <taxon>Asterales</taxon>
        <taxon>Asteraceae</taxon>
        <taxon>Asteroideae</taxon>
        <taxon>Heliantheae alliance</taxon>
        <taxon>Millerieae</taxon>
        <taxon>Smallanthus</taxon>
    </lineage>
</organism>
<comment type="caution">
    <text evidence="1">The sequence shown here is derived from an EMBL/GenBank/DDBJ whole genome shotgun (WGS) entry which is preliminary data.</text>
</comment>
<reference evidence="2" key="1">
    <citation type="journal article" date="2022" name="Mol. Ecol. Resour.">
        <title>The genomes of chicory, endive, great burdock and yacon provide insights into Asteraceae palaeo-polyploidization history and plant inulin production.</title>
        <authorList>
            <person name="Fan W."/>
            <person name="Wang S."/>
            <person name="Wang H."/>
            <person name="Wang A."/>
            <person name="Jiang F."/>
            <person name="Liu H."/>
            <person name="Zhao H."/>
            <person name="Xu D."/>
            <person name="Zhang Y."/>
        </authorList>
    </citation>
    <scope>NUCLEOTIDE SEQUENCE [LARGE SCALE GENOMIC DNA]</scope>
    <source>
        <strain evidence="2">cv. Yunnan</strain>
    </source>
</reference>
<dbReference type="EMBL" id="CM042019">
    <property type="protein sequence ID" value="KAI3824007.1"/>
    <property type="molecule type" value="Genomic_DNA"/>
</dbReference>
<proteinExistence type="predicted"/>
<evidence type="ECO:0000313" key="1">
    <source>
        <dbReference type="EMBL" id="KAI3824007.1"/>
    </source>
</evidence>
<gene>
    <name evidence="1" type="ORF">L1987_05454</name>
</gene>
<sequence length="124" mass="13918">MTRVMFVKSRYGGSWSCNSSRSRSHQPQDVQVPPSIDPIVAAAAIFKGLTDQVLVRQCFMIHITQGDYDGKAVFKNPSELRLMLENDNLGMKELEKQSGSWSGVVDDGIRDVGILKRWEFGNEI</sequence>
<protein>
    <submittedName>
        <fullName evidence="1">Uncharacterized protein</fullName>
    </submittedName>
</protein>
<keyword evidence="2" id="KW-1185">Reference proteome</keyword>
<accession>A0ACB9JVD7</accession>
<dbReference type="Proteomes" id="UP001056120">
    <property type="component" value="Linkage Group LG02"/>
</dbReference>
<reference evidence="1 2" key="2">
    <citation type="journal article" date="2022" name="Mol. Ecol. Resour.">
        <title>The genomes of chicory, endive, great burdock and yacon provide insights into Asteraceae paleo-polyploidization history and plant inulin production.</title>
        <authorList>
            <person name="Fan W."/>
            <person name="Wang S."/>
            <person name="Wang H."/>
            <person name="Wang A."/>
            <person name="Jiang F."/>
            <person name="Liu H."/>
            <person name="Zhao H."/>
            <person name="Xu D."/>
            <person name="Zhang Y."/>
        </authorList>
    </citation>
    <scope>NUCLEOTIDE SEQUENCE [LARGE SCALE GENOMIC DNA]</scope>
    <source>
        <strain evidence="2">cv. Yunnan</strain>
        <tissue evidence="1">Leaves</tissue>
    </source>
</reference>
<evidence type="ECO:0000313" key="2">
    <source>
        <dbReference type="Proteomes" id="UP001056120"/>
    </source>
</evidence>
<name>A0ACB9JVD7_9ASTR</name>